<evidence type="ECO:0000256" key="1">
    <source>
        <dbReference type="SAM" id="MobiDB-lite"/>
    </source>
</evidence>
<dbReference type="Proteomes" id="UP000317484">
    <property type="component" value="Unassembled WGS sequence"/>
</dbReference>
<sequence>MGRDDRLPRWDDRQVIGLAAEVLDGEEARSGGLATPAAQDSDRAEPSLADVVAAGRAAYCWLDVIVTVRNVTRHHGPVAGASPRPGPTASLAAPPPDRRTIDGR</sequence>
<feature type="region of interest" description="Disordered" evidence="1">
    <location>
        <begin position="75"/>
        <end position="104"/>
    </location>
</feature>
<organism evidence="2 3">
    <name type="scientific">Geodermatophilus aquaeductus</name>
    <dbReference type="NCBI Taxonomy" id="1564161"/>
    <lineage>
        <taxon>Bacteria</taxon>
        <taxon>Bacillati</taxon>
        <taxon>Actinomycetota</taxon>
        <taxon>Actinomycetes</taxon>
        <taxon>Geodermatophilales</taxon>
        <taxon>Geodermatophilaceae</taxon>
        <taxon>Geodermatophilus</taxon>
    </lineage>
</organism>
<dbReference type="RefSeq" id="WP_142461212.1">
    <property type="nucleotide sequence ID" value="NZ_FXTJ01000019.1"/>
</dbReference>
<dbReference type="AlphaFoldDB" id="A0A521FUH4"/>
<evidence type="ECO:0000313" key="3">
    <source>
        <dbReference type="Proteomes" id="UP000317484"/>
    </source>
</evidence>
<reference evidence="2 3" key="1">
    <citation type="submission" date="2017-05" db="EMBL/GenBank/DDBJ databases">
        <authorList>
            <person name="Varghese N."/>
            <person name="Submissions S."/>
        </authorList>
    </citation>
    <scope>NUCLEOTIDE SEQUENCE [LARGE SCALE GENOMIC DNA]</scope>
    <source>
        <strain evidence="2 3">DSM 46834</strain>
    </source>
</reference>
<accession>A0A521FUH4</accession>
<feature type="region of interest" description="Disordered" evidence="1">
    <location>
        <begin position="26"/>
        <end position="45"/>
    </location>
</feature>
<name>A0A521FUH4_9ACTN</name>
<dbReference type="EMBL" id="FXTJ01000019">
    <property type="protein sequence ID" value="SMO99813.1"/>
    <property type="molecule type" value="Genomic_DNA"/>
</dbReference>
<keyword evidence="3" id="KW-1185">Reference proteome</keyword>
<evidence type="ECO:0000313" key="2">
    <source>
        <dbReference type="EMBL" id="SMO99813.1"/>
    </source>
</evidence>
<gene>
    <name evidence="2" type="ORF">SAMN06273567_11937</name>
</gene>
<proteinExistence type="predicted"/>
<protein>
    <submittedName>
        <fullName evidence="2">Uncharacterized protein</fullName>
    </submittedName>
</protein>